<dbReference type="Proteomes" id="UP001558613">
    <property type="component" value="Unassembled WGS sequence"/>
</dbReference>
<accession>A0ABR3MGX9</accession>
<reference evidence="1 2" key="1">
    <citation type="submission" date="2023-09" db="EMBL/GenBank/DDBJ databases">
        <authorList>
            <person name="Wang M."/>
        </authorList>
    </citation>
    <scope>NUCLEOTIDE SEQUENCE [LARGE SCALE GENOMIC DNA]</scope>
    <source>
        <strain evidence="1">GT-2023</strain>
        <tissue evidence="1">Liver</tissue>
    </source>
</reference>
<evidence type="ECO:0000313" key="1">
    <source>
        <dbReference type="EMBL" id="KAL1263591.1"/>
    </source>
</evidence>
<evidence type="ECO:0000313" key="2">
    <source>
        <dbReference type="Proteomes" id="UP001558613"/>
    </source>
</evidence>
<comment type="caution">
    <text evidence="1">The sequence shown here is derived from an EMBL/GenBank/DDBJ whole genome shotgun (WGS) entry which is preliminary data.</text>
</comment>
<sequence>MPLSVPSKVNRNLMPDEDDFFSSVKTVPSRAASELDGYLACATEEMGLLHLLPVDCSPKNENSLRPLLLHGRSTLRLYLGSSFPLPYGFSGIPRPCLVLGLPAPSVPPAQPIPSGFRFSQIASHINKTAFFHQTM</sequence>
<gene>
    <name evidence="1" type="ORF">QQF64_006330</name>
</gene>
<proteinExistence type="predicted"/>
<name>A0ABR3MGX9_9TELE</name>
<protein>
    <submittedName>
        <fullName evidence="1">Uncharacterized protein</fullName>
    </submittedName>
</protein>
<dbReference type="EMBL" id="JAYMGO010000013">
    <property type="protein sequence ID" value="KAL1263591.1"/>
    <property type="molecule type" value="Genomic_DNA"/>
</dbReference>
<keyword evidence="2" id="KW-1185">Reference proteome</keyword>
<organism evidence="1 2">
    <name type="scientific">Cirrhinus molitorella</name>
    <name type="common">mud carp</name>
    <dbReference type="NCBI Taxonomy" id="172907"/>
    <lineage>
        <taxon>Eukaryota</taxon>
        <taxon>Metazoa</taxon>
        <taxon>Chordata</taxon>
        <taxon>Craniata</taxon>
        <taxon>Vertebrata</taxon>
        <taxon>Euteleostomi</taxon>
        <taxon>Actinopterygii</taxon>
        <taxon>Neopterygii</taxon>
        <taxon>Teleostei</taxon>
        <taxon>Ostariophysi</taxon>
        <taxon>Cypriniformes</taxon>
        <taxon>Cyprinidae</taxon>
        <taxon>Labeoninae</taxon>
        <taxon>Labeonini</taxon>
        <taxon>Cirrhinus</taxon>
    </lineage>
</organism>